<feature type="compositionally biased region" description="Gly residues" evidence="1">
    <location>
        <begin position="203"/>
        <end position="217"/>
    </location>
</feature>
<comment type="caution">
    <text evidence="2">The sequence shown here is derived from an EMBL/GenBank/DDBJ whole genome shotgun (WGS) entry which is preliminary data.</text>
</comment>
<dbReference type="AlphaFoldDB" id="A0A814VNA0"/>
<accession>A0A814VNA0</accession>
<evidence type="ECO:0000256" key="1">
    <source>
        <dbReference type="SAM" id="MobiDB-lite"/>
    </source>
</evidence>
<evidence type="ECO:0000313" key="4">
    <source>
        <dbReference type="Proteomes" id="UP000663845"/>
    </source>
</evidence>
<evidence type="ECO:0000313" key="3">
    <source>
        <dbReference type="EMBL" id="CAF4092754.1"/>
    </source>
</evidence>
<gene>
    <name evidence="2" type="ORF">JYZ213_LOCUS26321</name>
    <name evidence="3" type="ORF">OXD698_LOCUS34985</name>
</gene>
<dbReference type="Proteomes" id="UP000663845">
    <property type="component" value="Unassembled WGS sequence"/>
</dbReference>
<dbReference type="PANTHER" id="PTHR37450">
    <property type="entry name" value="CIPC PROTEIN"/>
    <property type="match status" value="1"/>
</dbReference>
<feature type="compositionally biased region" description="Low complexity" evidence="1">
    <location>
        <begin position="140"/>
        <end position="172"/>
    </location>
</feature>
<dbReference type="Proteomes" id="UP000663844">
    <property type="component" value="Unassembled WGS sequence"/>
</dbReference>
<dbReference type="InterPro" id="IPR022234">
    <property type="entry name" value="DUF3759"/>
</dbReference>
<feature type="compositionally biased region" description="Low complexity" evidence="1">
    <location>
        <begin position="179"/>
        <end position="202"/>
    </location>
</feature>
<sequence length="245" mass="27312">MDFFKNLFNHDQAKNAHNQVYGGNQDNSYDDQQQNQGSFTHEAIAGAAGFAAIKAYEDRIRNSGEQVSHPMMKEILAGLAAAEVDKLFETKGLDYLDREKAKRMAIQQAQQLADEKYGSGGVFNPNGSQGQNQGYGGNNSGNYQQDQFNDNNQGYDGQNYGNQGSRGYDQQNYGGGQGQQQQWGDGNDQQNYSGGRGQQQQQWGGGNDQQNYGGGQGQQQQWGDGNEEPRPEHHRHHHQRREEDD</sequence>
<proteinExistence type="predicted"/>
<protein>
    <submittedName>
        <fullName evidence="2">Uncharacterized protein</fullName>
    </submittedName>
</protein>
<dbReference type="EMBL" id="CAJOAZ010005236">
    <property type="protein sequence ID" value="CAF4092754.1"/>
    <property type="molecule type" value="Genomic_DNA"/>
</dbReference>
<dbReference type="EMBL" id="CAJNOG010000349">
    <property type="protein sequence ID" value="CAF1190679.1"/>
    <property type="molecule type" value="Genomic_DNA"/>
</dbReference>
<reference evidence="2" key="1">
    <citation type="submission" date="2021-02" db="EMBL/GenBank/DDBJ databases">
        <authorList>
            <person name="Nowell W R."/>
        </authorList>
    </citation>
    <scope>NUCLEOTIDE SEQUENCE</scope>
</reference>
<feature type="region of interest" description="Disordered" evidence="1">
    <location>
        <begin position="117"/>
        <end position="245"/>
    </location>
</feature>
<dbReference type="Pfam" id="PF12585">
    <property type="entry name" value="DUF3759"/>
    <property type="match status" value="1"/>
</dbReference>
<organism evidence="2 4">
    <name type="scientific">Adineta steineri</name>
    <dbReference type="NCBI Taxonomy" id="433720"/>
    <lineage>
        <taxon>Eukaryota</taxon>
        <taxon>Metazoa</taxon>
        <taxon>Spiralia</taxon>
        <taxon>Gnathifera</taxon>
        <taxon>Rotifera</taxon>
        <taxon>Eurotatoria</taxon>
        <taxon>Bdelloidea</taxon>
        <taxon>Adinetida</taxon>
        <taxon>Adinetidae</taxon>
        <taxon>Adineta</taxon>
    </lineage>
</organism>
<dbReference type="PANTHER" id="PTHR37450:SF1">
    <property type="entry name" value="CIPC PROTEIN"/>
    <property type="match status" value="1"/>
</dbReference>
<evidence type="ECO:0000313" key="2">
    <source>
        <dbReference type="EMBL" id="CAF1190679.1"/>
    </source>
</evidence>
<name>A0A814VNA0_9BILA</name>